<feature type="domain" description="MmyB-like transcription regulator ligand binding" evidence="1">
    <location>
        <begin position="63"/>
        <end position="221"/>
    </location>
</feature>
<protein>
    <submittedName>
        <fullName evidence="2">Transcriptional regulator</fullName>
    </submittedName>
</protein>
<dbReference type="PANTHER" id="PTHR35010">
    <property type="entry name" value="BLL4672 PROTEIN-RELATED"/>
    <property type="match status" value="1"/>
</dbReference>
<evidence type="ECO:0000313" key="2">
    <source>
        <dbReference type="EMBL" id="GID67666.1"/>
    </source>
</evidence>
<dbReference type="GO" id="GO:0003677">
    <property type="term" value="F:DNA binding"/>
    <property type="evidence" value="ECO:0007669"/>
    <property type="project" value="InterPro"/>
</dbReference>
<dbReference type="EMBL" id="BOMH01000041">
    <property type="protein sequence ID" value="GID67666.1"/>
    <property type="molecule type" value="Genomic_DNA"/>
</dbReference>
<comment type="caution">
    <text evidence="2">The sequence shown here is derived from an EMBL/GenBank/DDBJ whole genome shotgun (WGS) entry which is preliminary data.</text>
</comment>
<dbReference type="Proteomes" id="UP000619479">
    <property type="component" value="Unassembled WGS sequence"/>
</dbReference>
<dbReference type="AlphaFoldDB" id="A0A919IMA6"/>
<sequence length="232" mass="25416">MAGLSADYVTQLEQGRADRPSEQVVAALARVLQLTALERDQLYVAAGLPAPLPRTVPTDIPGSVQRLVARMPDAAVGVYTSYWKLLTANPTWVALLGEVDPSRNLIFEEFTGSELCAVRTPAERDQLRRGLVSDLRATHVRYPRDPEVRSLVARLEQVSAPFARMWAESVMVGERPRLKTFTHPVVGPITLDCDVFTVVGTDLRILAYTAVPGSVDAARFQQVRALVSQPVG</sequence>
<reference evidence="2" key="1">
    <citation type="submission" date="2021-01" db="EMBL/GenBank/DDBJ databases">
        <title>Whole genome shotgun sequence of Actinoplanes cyaneus NBRC 14990.</title>
        <authorList>
            <person name="Komaki H."/>
            <person name="Tamura T."/>
        </authorList>
    </citation>
    <scope>NUCLEOTIDE SEQUENCE</scope>
    <source>
        <strain evidence="2">NBRC 14990</strain>
    </source>
</reference>
<dbReference type="PANTHER" id="PTHR35010:SF2">
    <property type="entry name" value="BLL4672 PROTEIN"/>
    <property type="match status" value="1"/>
</dbReference>
<dbReference type="Gene3D" id="3.30.450.180">
    <property type="match status" value="1"/>
</dbReference>
<name>A0A919IMA6_9ACTN</name>
<evidence type="ECO:0000259" key="1">
    <source>
        <dbReference type="Pfam" id="PF17765"/>
    </source>
</evidence>
<accession>A0A919IMA6</accession>
<dbReference type="InterPro" id="IPR010982">
    <property type="entry name" value="Lambda_DNA-bd_dom_sf"/>
</dbReference>
<dbReference type="Pfam" id="PF13560">
    <property type="entry name" value="HTH_31"/>
    <property type="match status" value="1"/>
</dbReference>
<dbReference type="Pfam" id="PF17765">
    <property type="entry name" value="MLTR_LBD"/>
    <property type="match status" value="1"/>
</dbReference>
<dbReference type="Gene3D" id="1.10.260.40">
    <property type="entry name" value="lambda repressor-like DNA-binding domains"/>
    <property type="match status" value="1"/>
</dbReference>
<dbReference type="InterPro" id="IPR041413">
    <property type="entry name" value="MLTR_LBD"/>
</dbReference>
<gene>
    <name evidence="2" type="ORF">Acy02nite_55470</name>
</gene>
<proteinExistence type="predicted"/>
<organism evidence="2 3">
    <name type="scientific">Actinoplanes cyaneus</name>
    <dbReference type="NCBI Taxonomy" id="52696"/>
    <lineage>
        <taxon>Bacteria</taxon>
        <taxon>Bacillati</taxon>
        <taxon>Actinomycetota</taxon>
        <taxon>Actinomycetes</taxon>
        <taxon>Micromonosporales</taxon>
        <taxon>Micromonosporaceae</taxon>
        <taxon>Actinoplanes</taxon>
    </lineage>
</organism>
<evidence type="ECO:0000313" key="3">
    <source>
        <dbReference type="Proteomes" id="UP000619479"/>
    </source>
</evidence>
<keyword evidence="3" id="KW-1185">Reference proteome</keyword>